<protein>
    <recommendedName>
        <fullName evidence="1">Baseplate protein J-like barrel domain-containing protein</fullName>
    </recommendedName>
</protein>
<feature type="non-terminal residue" evidence="2">
    <location>
        <position position="221"/>
    </location>
</feature>
<organism evidence="2">
    <name type="scientific">marine sediment metagenome</name>
    <dbReference type="NCBI Taxonomy" id="412755"/>
    <lineage>
        <taxon>unclassified sequences</taxon>
        <taxon>metagenomes</taxon>
        <taxon>ecological metagenomes</taxon>
    </lineage>
</organism>
<dbReference type="PANTHER" id="PTHR37829">
    <property type="entry name" value="PHAGE-LIKE ELEMENT PBSX PROTEIN XKDT"/>
    <property type="match status" value="1"/>
</dbReference>
<dbReference type="AlphaFoldDB" id="X1FCP9"/>
<reference evidence="2" key="1">
    <citation type="journal article" date="2014" name="Front. Microbiol.">
        <title>High frequency of phylogenetically diverse reductive dehalogenase-homologous genes in deep subseafloor sedimentary metagenomes.</title>
        <authorList>
            <person name="Kawai M."/>
            <person name="Futagami T."/>
            <person name="Toyoda A."/>
            <person name="Takaki Y."/>
            <person name="Nishi S."/>
            <person name="Hori S."/>
            <person name="Arai W."/>
            <person name="Tsubouchi T."/>
            <person name="Morono Y."/>
            <person name="Uchiyama I."/>
            <person name="Ito T."/>
            <person name="Fujiyama A."/>
            <person name="Inagaki F."/>
            <person name="Takami H."/>
        </authorList>
    </citation>
    <scope>NUCLEOTIDE SEQUENCE</scope>
    <source>
        <strain evidence="2">Expedition CK06-06</strain>
    </source>
</reference>
<feature type="domain" description="Baseplate protein J-like barrel" evidence="1">
    <location>
        <begin position="97"/>
        <end position="166"/>
    </location>
</feature>
<dbReference type="InterPro" id="IPR006949">
    <property type="entry name" value="Barrel_Baseplate_J-like"/>
</dbReference>
<evidence type="ECO:0000313" key="2">
    <source>
        <dbReference type="EMBL" id="GAH42752.1"/>
    </source>
</evidence>
<dbReference type="PANTHER" id="PTHR37829:SF3">
    <property type="entry name" value="PROTEIN JAYE-RELATED"/>
    <property type="match status" value="1"/>
</dbReference>
<sequence>MSYRIPTTLELFLAHLARLEGEIGQDSPLNDKAFLRVLAKAEAALDIGHYKFSADAALQNLALTATGIGLDRIGLDNATPRKQAQVAILEAELPALAGTIIPSTADFVGDANGLRYHPEEDVVAAAGVAVLSLRCVDPGTNGNLDLTDTLSISAQIAGAETVADVTDTIQLGVDQETDADYRPRVLFAQRAITGGSNATDHKIWAQAVVGVRRAFPYAGRP</sequence>
<dbReference type="Pfam" id="PF04865">
    <property type="entry name" value="Baseplate_J"/>
    <property type="match status" value="1"/>
</dbReference>
<dbReference type="InterPro" id="IPR052399">
    <property type="entry name" value="Phage_Baseplate_Assmbl_Protein"/>
</dbReference>
<comment type="caution">
    <text evidence="2">The sequence shown here is derived from an EMBL/GenBank/DDBJ whole genome shotgun (WGS) entry which is preliminary data.</text>
</comment>
<name>X1FCP9_9ZZZZ</name>
<accession>X1FCP9</accession>
<evidence type="ECO:0000259" key="1">
    <source>
        <dbReference type="Pfam" id="PF04865"/>
    </source>
</evidence>
<dbReference type="EMBL" id="BARU01007211">
    <property type="protein sequence ID" value="GAH42752.1"/>
    <property type="molecule type" value="Genomic_DNA"/>
</dbReference>
<gene>
    <name evidence="2" type="ORF">S03H2_14223</name>
</gene>
<proteinExistence type="predicted"/>